<dbReference type="Proteomes" id="UP000309038">
    <property type="component" value="Unassembled WGS sequence"/>
</dbReference>
<reference evidence="1 2" key="1">
    <citation type="submission" date="2019-02" db="EMBL/GenBank/DDBJ databases">
        <title>Genome sequencing of the rare red list fungi Phlebia centrifuga.</title>
        <authorList>
            <person name="Buettner E."/>
            <person name="Kellner H."/>
        </authorList>
    </citation>
    <scope>NUCLEOTIDE SEQUENCE [LARGE SCALE GENOMIC DNA]</scope>
    <source>
        <strain evidence="1 2">DSM 108282</strain>
    </source>
</reference>
<evidence type="ECO:0000313" key="1">
    <source>
        <dbReference type="EMBL" id="THG95410.1"/>
    </source>
</evidence>
<sequence>MAQSLLRELEVLLLPDPDDIIVLAKCQSCPAQMNDLRVHEGAGEGIKHRGKIVQTCTDFKCNYTVYHTPAYMYGDAKWLLIRIAARRRDPRAFTDQLRNDGVVLRLAPLVPEPPPPGRFDCIGRCQTQRGTLRAGNRDLLLQGTAIPTPVPSALTQSATSMH</sequence>
<gene>
    <name evidence="1" type="ORF">EW026_g6233</name>
</gene>
<dbReference type="EMBL" id="SGPJ01000324">
    <property type="protein sequence ID" value="THG95410.1"/>
    <property type="molecule type" value="Genomic_DNA"/>
</dbReference>
<comment type="caution">
    <text evidence="1">The sequence shown here is derived from an EMBL/GenBank/DDBJ whole genome shotgun (WGS) entry which is preliminary data.</text>
</comment>
<name>A0A4S4KCL1_9APHY</name>
<evidence type="ECO:0000313" key="2">
    <source>
        <dbReference type="Proteomes" id="UP000309038"/>
    </source>
</evidence>
<dbReference type="AlphaFoldDB" id="A0A4S4KCL1"/>
<accession>A0A4S4KCL1</accession>
<organism evidence="1 2">
    <name type="scientific">Hermanssonia centrifuga</name>
    <dbReference type="NCBI Taxonomy" id="98765"/>
    <lineage>
        <taxon>Eukaryota</taxon>
        <taxon>Fungi</taxon>
        <taxon>Dikarya</taxon>
        <taxon>Basidiomycota</taxon>
        <taxon>Agaricomycotina</taxon>
        <taxon>Agaricomycetes</taxon>
        <taxon>Polyporales</taxon>
        <taxon>Meruliaceae</taxon>
        <taxon>Hermanssonia</taxon>
    </lineage>
</organism>
<proteinExistence type="predicted"/>
<keyword evidence="2" id="KW-1185">Reference proteome</keyword>
<protein>
    <submittedName>
        <fullName evidence="1">Uncharacterized protein</fullName>
    </submittedName>
</protein>